<dbReference type="InterPro" id="IPR003578">
    <property type="entry name" value="Small_GTPase_Rho"/>
</dbReference>
<comment type="caution">
    <text evidence="3">The sequence shown here is derived from an EMBL/GenBank/DDBJ whole genome shotgun (WGS) entry which is preliminary data.</text>
</comment>
<sequence length="136" mass="15225">MSLTKMLFNENIYPTYLVDVPPNLPTPDSIRSYPLVDAVVLCFAINDPQSLANIYEIWLEDLKFIKPAQASSVPVILTGLRRTLPEVVQSLQNDSSPITREQGAANNFKHYFECSTSSIHDTIDHALYAGMEVNPQ</sequence>
<evidence type="ECO:0000256" key="2">
    <source>
        <dbReference type="ARBA" id="ARBA00023134"/>
    </source>
</evidence>
<dbReference type="PANTHER" id="PTHR24072">
    <property type="entry name" value="RHO FAMILY GTPASE"/>
    <property type="match status" value="1"/>
</dbReference>
<dbReference type="GO" id="GO:0003924">
    <property type="term" value="F:GTPase activity"/>
    <property type="evidence" value="ECO:0007669"/>
    <property type="project" value="InterPro"/>
</dbReference>
<evidence type="ECO:0000313" key="4">
    <source>
        <dbReference type="Proteomes" id="UP000887116"/>
    </source>
</evidence>
<organism evidence="3 4">
    <name type="scientific">Trichonephila clavata</name>
    <name type="common">Joro spider</name>
    <name type="synonym">Nephila clavata</name>
    <dbReference type="NCBI Taxonomy" id="2740835"/>
    <lineage>
        <taxon>Eukaryota</taxon>
        <taxon>Metazoa</taxon>
        <taxon>Ecdysozoa</taxon>
        <taxon>Arthropoda</taxon>
        <taxon>Chelicerata</taxon>
        <taxon>Arachnida</taxon>
        <taxon>Araneae</taxon>
        <taxon>Araneomorphae</taxon>
        <taxon>Entelegynae</taxon>
        <taxon>Araneoidea</taxon>
        <taxon>Nephilidae</taxon>
        <taxon>Trichonephila</taxon>
    </lineage>
</organism>
<accession>A0A8X6FA10</accession>
<dbReference type="GO" id="GO:0035006">
    <property type="term" value="P:melanization defense response"/>
    <property type="evidence" value="ECO:0007669"/>
    <property type="project" value="UniProtKB-ARBA"/>
</dbReference>
<dbReference type="Gene3D" id="3.40.50.300">
    <property type="entry name" value="P-loop containing nucleotide triphosphate hydrolases"/>
    <property type="match status" value="1"/>
</dbReference>
<name>A0A8X6FA10_TRICU</name>
<dbReference type="GO" id="GO:0035099">
    <property type="term" value="P:hemocyte migration"/>
    <property type="evidence" value="ECO:0007669"/>
    <property type="project" value="UniProtKB-ARBA"/>
</dbReference>
<dbReference type="InterPro" id="IPR027417">
    <property type="entry name" value="P-loop_NTPase"/>
</dbReference>
<dbReference type="GO" id="GO:0007264">
    <property type="term" value="P:small GTPase-mediated signal transduction"/>
    <property type="evidence" value="ECO:0007669"/>
    <property type="project" value="InterPro"/>
</dbReference>
<dbReference type="GO" id="GO:0001667">
    <property type="term" value="P:ameboidal-type cell migration"/>
    <property type="evidence" value="ECO:0007669"/>
    <property type="project" value="UniProtKB-ARBA"/>
</dbReference>
<keyword evidence="1" id="KW-0547">Nucleotide-binding</keyword>
<dbReference type="EMBL" id="BMAO01031262">
    <property type="protein sequence ID" value="GFQ73751.1"/>
    <property type="molecule type" value="Genomic_DNA"/>
</dbReference>
<evidence type="ECO:0000256" key="1">
    <source>
        <dbReference type="ARBA" id="ARBA00022741"/>
    </source>
</evidence>
<keyword evidence="4" id="KW-1185">Reference proteome</keyword>
<dbReference type="OrthoDB" id="10484588at2759"/>
<dbReference type="GO" id="GO:0005525">
    <property type="term" value="F:GTP binding"/>
    <property type="evidence" value="ECO:0007669"/>
    <property type="project" value="UniProtKB-KW"/>
</dbReference>
<reference evidence="3" key="1">
    <citation type="submission" date="2020-07" db="EMBL/GenBank/DDBJ databases">
        <title>Multicomponent nature underlies the extraordinary mechanical properties of spider dragline silk.</title>
        <authorList>
            <person name="Kono N."/>
            <person name="Nakamura H."/>
            <person name="Mori M."/>
            <person name="Yoshida Y."/>
            <person name="Ohtoshi R."/>
            <person name="Malay A.D."/>
            <person name="Moran D.A.P."/>
            <person name="Tomita M."/>
            <person name="Numata K."/>
            <person name="Arakawa K."/>
        </authorList>
    </citation>
    <scope>NUCLEOTIDE SEQUENCE</scope>
</reference>
<dbReference type="InterPro" id="IPR001806">
    <property type="entry name" value="Small_GTPase"/>
</dbReference>
<gene>
    <name evidence="3" type="ORF">TNCT_441621</name>
</gene>
<evidence type="ECO:0000313" key="3">
    <source>
        <dbReference type="EMBL" id="GFQ73751.1"/>
    </source>
</evidence>
<protein>
    <submittedName>
        <fullName evidence="3">Uncharacterized protein</fullName>
    </submittedName>
</protein>
<proteinExistence type="predicted"/>
<dbReference type="Proteomes" id="UP000887116">
    <property type="component" value="Unassembled WGS sequence"/>
</dbReference>
<dbReference type="SUPFAM" id="SSF52540">
    <property type="entry name" value="P-loop containing nucleoside triphosphate hydrolases"/>
    <property type="match status" value="1"/>
</dbReference>
<dbReference type="AlphaFoldDB" id="A0A8X6FA10"/>
<dbReference type="SMART" id="SM00174">
    <property type="entry name" value="RHO"/>
    <property type="match status" value="1"/>
</dbReference>
<dbReference type="GO" id="GO:0022412">
    <property type="term" value="P:cellular process involved in reproduction in multicellular organism"/>
    <property type="evidence" value="ECO:0007669"/>
    <property type="project" value="UniProtKB-ARBA"/>
</dbReference>
<keyword evidence="2" id="KW-0342">GTP-binding</keyword>
<dbReference type="Pfam" id="PF00071">
    <property type="entry name" value="Ras"/>
    <property type="match status" value="1"/>
</dbReference>
<dbReference type="GO" id="GO:0003006">
    <property type="term" value="P:developmental process involved in reproduction"/>
    <property type="evidence" value="ECO:0007669"/>
    <property type="project" value="UniProtKB-ARBA"/>
</dbReference>